<comment type="similarity">
    <text evidence="5">Belongs to the protein N5-glutamine methyltransferase family. PrmC subfamily.</text>
</comment>
<dbReference type="HAMAP" id="MF_02126">
    <property type="entry name" value="RF_methyltr_PrmC"/>
    <property type="match status" value="1"/>
</dbReference>
<evidence type="ECO:0000256" key="3">
    <source>
        <dbReference type="ARBA" id="ARBA00022691"/>
    </source>
</evidence>
<dbReference type="Gene3D" id="3.40.50.150">
    <property type="entry name" value="Vaccinia Virus protein VP39"/>
    <property type="match status" value="1"/>
</dbReference>
<dbReference type="NCBIfam" id="TIGR03534">
    <property type="entry name" value="RF_mod_PrmC"/>
    <property type="match status" value="1"/>
</dbReference>
<dbReference type="Proteomes" id="UP000652477">
    <property type="component" value="Unassembled WGS sequence"/>
</dbReference>
<dbReference type="NCBIfam" id="TIGR00536">
    <property type="entry name" value="hemK_fam"/>
    <property type="match status" value="1"/>
</dbReference>
<evidence type="ECO:0000256" key="5">
    <source>
        <dbReference type="HAMAP-Rule" id="MF_02126"/>
    </source>
</evidence>
<accession>A0A923RPC1</accession>
<protein>
    <recommendedName>
        <fullName evidence="5">Release factor glutamine methyltransferase</fullName>
        <shortName evidence="5">RF MTase</shortName>
        <ecNumber evidence="5">2.1.1.297</ecNumber>
    </recommendedName>
    <alternativeName>
        <fullName evidence="5">N5-glutamine methyltransferase PrmC</fullName>
    </alternativeName>
    <alternativeName>
        <fullName evidence="5">Protein-(glutamine-N5) MTase PrmC</fullName>
    </alternativeName>
    <alternativeName>
        <fullName evidence="5">Protein-glutamine N-methyltransferase PrmC</fullName>
    </alternativeName>
</protein>
<keyword evidence="3 5" id="KW-0949">S-adenosyl-L-methionine</keyword>
<keyword evidence="9" id="KW-1185">Reference proteome</keyword>
<dbReference type="PROSITE" id="PS00092">
    <property type="entry name" value="N6_MTASE"/>
    <property type="match status" value="1"/>
</dbReference>
<feature type="binding site" evidence="5">
    <location>
        <position position="198"/>
    </location>
    <ligand>
        <name>S-adenosyl-L-methionine</name>
        <dbReference type="ChEBI" id="CHEBI:59789"/>
    </ligand>
</feature>
<comment type="function">
    <text evidence="5">Methylates the class 1 translation termination release factors RF1/PrfA and RF2/PrfB on the glutamine residue of the universally conserved GGQ motif.</text>
</comment>
<gene>
    <name evidence="5 8" type="primary">prmC</name>
    <name evidence="8" type="ORF">H8S37_05405</name>
</gene>
<dbReference type="Gene3D" id="1.10.8.10">
    <property type="entry name" value="DNA helicase RuvA subunit, C-terminal domain"/>
    <property type="match status" value="1"/>
</dbReference>
<dbReference type="InterPro" id="IPR050320">
    <property type="entry name" value="N5-glutamine_MTase"/>
</dbReference>
<evidence type="ECO:0000256" key="4">
    <source>
        <dbReference type="ARBA" id="ARBA00048391"/>
    </source>
</evidence>
<dbReference type="InterPro" id="IPR004556">
    <property type="entry name" value="HemK-like"/>
</dbReference>
<dbReference type="GO" id="GO:0102559">
    <property type="term" value="F:peptide chain release factor N(5)-glutamine methyltransferase activity"/>
    <property type="evidence" value="ECO:0007669"/>
    <property type="project" value="UniProtKB-EC"/>
</dbReference>
<evidence type="ECO:0000256" key="1">
    <source>
        <dbReference type="ARBA" id="ARBA00022603"/>
    </source>
</evidence>
<dbReference type="EC" id="2.1.1.297" evidence="5"/>
<dbReference type="SUPFAM" id="SSF53335">
    <property type="entry name" value="S-adenosyl-L-methionine-dependent methyltransferases"/>
    <property type="match status" value="1"/>
</dbReference>
<feature type="binding site" evidence="5">
    <location>
        <begin position="198"/>
        <end position="201"/>
    </location>
    <ligand>
        <name>substrate</name>
    </ligand>
</feature>
<feature type="binding site" evidence="5">
    <location>
        <position position="157"/>
    </location>
    <ligand>
        <name>S-adenosyl-L-methionine</name>
        <dbReference type="ChEBI" id="CHEBI:59789"/>
    </ligand>
</feature>
<dbReference type="InterPro" id="IPR002052">
    <property type="entry name" value="DNA_methylase_N6_adenine_CS"/>
</dbReference>
<evidence type="ECO:0000256" key="2">
    <source>
        <dbReference type="ARBA" id="ARBA00022679"/>
    </source>
</evidence>
<dbReference type="InterPro" id="IPR029063">
    <property type="entry name" value="SAM-dependent_MTases_sf"/>
</dbReference>
<organism evidence="8 9">
    <name type="scientific">Mediterraneibacter hominis</name>
    <dbReference type="NCBI Taxonomy" id="2763054"/>
    <lineage>
        <taxon>Bacteria</taxon>
        <taxon>Bacillati</taxon>
        <taxon>Bacillota</taxon>
        <taxon>Clostridia</taxon>
        <taxon>Lachnospirales</taxon>
        <taxon>Lachnospiraceae</taxon>
        <taxon>Mediterraneibacter</taxon>
    </lineage>
</organism>
<feature type="domain" description="Release factor glutamine methyltransferase N-terminal" evidence="7">
    <location>
        <begin position="12"/>
        <end position="80"/>
    </location>
</feature>
<keyword evidence="1 5" id="KW-0489">Methyltransferase</keyword>
<name>A0A923RPC1_9FIRM</name>
<evidence type="ECO:0000313" key="9">
    <source>
        <dbReference type="Proteomes" id="UP000652477"/>
    </source>
</evidence>
<evidence type="ECO:0000259" key="6">
    <source>
        <dbReference type="Pfam" id="PF05175"/>
    </source>
</evidence>
<dbReference type="PANTHER" id="PTHR18895:SF74">
    <property type="entry name" value="MTRF1L RELEASE FACTOR GLUTAMINE METHYLTRANSFERASE"/>
    <property type="match status" value="1"/>
</dbReference>
<dbReference type="InterPro" id="IPR007848">
    <property type="entry name" value="Small_mtfrase_dom"/>
</dbReference>
<feature type="domain" description="Methyltransferase small" evidence="6">
    <location>
        <begin position="125"/>
        <end position="205"/>
    </location>
</feature>
<evidence type="ECO:0000313" key="8">
    <source>
        <dbReference type="EMBL" id="MBC5688364.1"/>
    </source>
</evidence>
<dbReference type="Pfam" id="PF05175">
    <property type="entry name" value="MTS"/>
    <property type="match status" value="1"/>
</dbReference>
<reference evidence="8" key="1">
    <citation type="submission" date="2020-08" db="EMBL/GenBank/DDBJ databases">
        <title>Genome public.</title>
        <authorList>
            <person name="Liu C."/>
            <person name="Sun Q."/>
        </authorList>
    </citation>
    <scope>NUCLEOTIDE SEQUENCE</scope>
    <source>
        <strain evidence="8">NSJ-55</strain>
    </source>
</reference>
<dbReference type="GO" id="GO:0032259">
    <property type="term" value="P:methylation"/>
    <property type="evidence" value="ECO:0007669"/>
    <property type="project" value="UniProtKB-KW"/>
</dbReference>
<sequence>MKPVTETMQDTYEWGKNRLKQAGIQEYVLDAWYLLEYVTGIDRTRYYAEPKQEIEREQKLRYACLIEKRQKRVPLQHLTGEQEFMGLKFKVNEHVLIPRQDTETLVETALEFLQKEEVPEKRGGIHLLDMCTGSGCILLSILHWAKEKSRIKGIGADISKEALAVAKENAKALMLCAEFIEGNLFENIKGKFGMIVSNPPYIRTSEIENLEPEVRNYDPIQALDGKCDGLHFYREIIRISGTYLEKRGILLLEIGCDQGAEVKVMMHKNGYSNVTVKKDLAGLDRVVWGVYDR</sequence>
<keyword evidence="2 5" id="KW-0808">Transferase</keyword>
<comment type="caution">
    <text evidence="5">Lacks conserved residue(s) required for the propagation of feature annotation.</text>
</comment>
<dbReference type="InterPro" id="IPR040758">
    <property type="entry name" value="PrmC_N"/>
</dbReference>
<dbReference type="RefSeq" id="WP_186874984.1">
    <property type="nucleotide sequence ID" value="NZ_JACOPF010000001.1"/>
</dbReference>
<comment type="catalytic activity">
    <reaction evidence="4 5">
        <text>L-glutaminyl-[peptide chain release factor] + S-adenosyl-L-methionine = N(5)-methyl-L-glutaminyl-[peptide chain release factor] + S-adenosyl-L-homocysteine + H(+)</text>
        <dbReference type="Rhea" id="RHEA:42896"/>
        <dbReference type="Rhea" id="RHEA-COMP:10271"/>
        <dbReference type="Rhea" id="RHEA-COMP:10272"/>
        <dbReference type="ChEBI" id="CHEBI:15378"/>
        <dbReference type="ChEBI" id="CHEBI:30011"/>
        <dbReference type="ChEBI" id="CHEBI:57856"/>
        <dbReference type="ChEBI" id="CHEBI:59789"/>
        <dbReference type="ChEBI" id="CHEBI:61891"/>
        <dbReference type="EC" id="2.1.1.297"/>
    </reaction>
</comment>
<proteinExistence type="inferred from homology"/>
<dbReference type="InterPro" id="IPR019874">
    <property type="entry name" value="RF_methyltr_PrmC"/>
</dbReference>
<comment type="caution">
    <text evidence="8">The sequence shown here is derived from an EMBL/GenBank/DDBJ whole genome shotgun (WGS) entry which is preliminary data.</text>
</comment>
<dbReference type="EMBL" id="JACOPF010000001">
    <property type="protein sequence ID" value="MBC5688364.1"/>
    <property type="molecule type" value="Genomic_DNA"/>
</dbReference>
<dbReference type="GO" id="GO:0003676">
    <property type="term" value="F:nucleic acid binding"/>
    <property type="evidence" value="ECO:0007669"/>
    <property type="project" value="InterPro"/>
</dbReference>
<dbReference type="Pfam" id="PF17827">
    <property type="entry name" value="PrmC_N"/>
    <property type="match status" value="1"/>
</dbReference>
<dbReference type="PANTHER" id="PTHR18895">
    <property type="entry name" value="HEMK METHYLTRANSFERASE"/>
    <property type="match status" value="1"/>
</dbReference>
<dbReference type="AlphaFoldDB" id="A0A923RPC1"/>
<evidence type="ECO:0000259" key="7">
    <source>
        <dbReference type="Pfam" id="PF17827"/>
    </source>
</evidence>